<dbReference type="AlphaFoldDB" id="A0AAV7KG83"/>
<gene>
    <name evidence="1" type="ORF">LOD99_14765</name>
</gene>
<evidence type="ECO:0000313" key="2">
    <source>
        <dbReference type="Proteomes" id="UP001165289"/>
    </source>
</evidence>
<proteinExistence type="predicted"/>
<accession>A0AAV7KG83</accession>
<organism evidence="1 2">
    <name type="scientific">Oopsacas minuta</name>
    <dbReference type="NCBI Taxonomy" id="111878"/>
    <lineage>
        <taxon>Eukaryota</taxon>
        <taxon>Metazoa</taxon>
        <taxon>Porifera</taxon>
        <taxon>Hexactinellida</taxon>
        <taxon>Hexasterophora</taxon>
        <taxon>Lyssacinosida</taxon>
        <taxon>Leucopsacidae</taxon>
        <taxon>Oopsacas</taxon>
    </lineage>
</organism>
<name>A0AAV7KG83_9METZ</name>
<evidence type="ECO:0000313" key="1">
    <source>
        <dbReference type="EMBL" id="KAI6659089.1"/>
    </source>
</evidence>
<dbReference type="EMBL" id="JAKMXF010000066">
    <property type="protein sequence ID" value="KAI6659089.1"/>
    <property type="molecule type" value="Genomic_DNA"/>
</dbReference>
<keyword evidence="2" id="KW-1185">Reference proteome</keyword>
<evidence type="ECO:0008006" key="3">
    <source>
        <dbReference type="Google" id="ProtNLM"/>
    </source>
</evidence>
<sequence>MDDESTEMSDSSEDHDHDYCLFVPYMEIHNVEFDWWHKDRDPCRFFGRFQCDECPNKWTSAWTWLGRGHKCRECVYAFGWHSVEYTLPYEVEPRMRNPPPRLYGPIGPRRNQNHLDYKNCEFCAEICGSTTKIPKDRKCNYVNPGNPFSRAYRQRRRKHYS</sequence>
<dbReference type="Proteomes" id="UP001165289">
    <property type="component" value="Unassembled WGS sequence"/>
</dbReference>
<comment type="caution">
    <text evidence="1">The sequence shown here is derived from an EMBL/GenBank/DDBJ whole genome shotgun (WGS) entry which is preliminary data.</text>
</comment>
<protein>
    <recommendedName>
        <fullName evidence="3">Zinc-binding domain-containing protein</fullName>
    </recommendedName>
</protein>
<reference evidence="1 2" key="1">
    <citation type="journal article" date="2023" name="BMC Biol.">
        <title>The compact genome of the sponge Oopsacas minuta (Hexactinellida) is lacking key metazoan core genes.</title>
        <authorList>
            <person name="Santini S."/>
            <person name="Schenkelaars Q."/>
            <person name="Jourda C."/>
            <person name="Duchesne M."/>
            <person name="Belahbib H."/>
            <person name="Rocher C."/>
            <person name="Selva M."/>
            <person name="Riesgo A."/>
            <person name="Vervoort M."/>
            <person name="Leys S.P."/>
            <person name="Kodjabachian L."/>
            <person name="Le Bivic A."/>
            <person name="Borchiellini C."/>
            <person name="Claverie J.M."/>
            <person name="Renard E."/>
        </authorList>
    </citation>
    <scope>NUCLEOTIDE SEQUENCE [LARGE SCALE GENOMIC DNA]</scope>
    <source>
        <strain evidence="1">SPO-2</strain>
    </source>
</reference>